<evidence type="ECO:0000259" key="9">
    <source>
        <dbReference type="Pfam" id="PF23797"/>
    </source>
</evidence>
<dbReference type="InterPro" id="IPR056169">
    <property type="entry name" value="HB_ELP1"/>
</dbReference>
<organism evidence="13 14">
    <name type="scientific">Naganishia liquefaciens</name>
    <dbReference type="NCBI Taxonomy" id="104408"/>
    <lineage>
        <taxon>Eukaryota</taxon>
        <taxon>Fungi</taxon>
        <taxon>Dikarya</taxon>
        <taxon>Basidiomycota</taxon>
        <taxon>Agaricomycotina</taxon>
        <taxon>Tremellomycetes</taxon>
        <taxon>Filobasidiales</taxon>
        <taxon>Filobasidiaceae</taxon>
        <taxon>Naganishia</taxon>
    </lineage>
</organism>
<dbReference type="GO" id="GO:0000049">
    <property type="term" value="F:tRNA binding"/>
    <property type="evidence" value="ECO:0007669"/>
    <property type="project" value="TreeGrafter"/>
</dbReference>
<dbReference type="InterPro" id="IPR006849">
    <property type="entry name" value="Elp1"/>
</dbReference>
<feature type="domain" description="ELP1 first N-terminal beta-propeller" evidence="8">
    <location>
        <begin position="1"/>
        <end position="385"/>
    </location>
</feature>
<evidence type="ECO:0000259" key="8">
    <source>
        <dbReference type="Pfam" id="PF04762"/>
    </source>
</evidence>
<dbReference type="Pfam" id="PF23797">
    <property type="entry name" value="Beta-prop_ELP1_2nd"/>
    <property type="match status" value="1"/>
</dbReference>
<dbReference type="SUPFAM" id="SSF82171">
    <property type="entry name" value="DPP6 N-terminal domain-like"/>
    <property type="match status" value="1"/>
</dbReference>
<dbReference type="PANTHER" id="PTHR12747:SF0">
    <property type="entry name" value="ELONGATOR COMPLEX PROTEIN 1"/>
    <property type="match status" value="1"/>
</dbReference>
<evidence type="ECO:0000256" key="4">
    <source>
        <dbReference type="ARBA" id="ARBA00022694"/>
    </source>
</evidence>
<dbReference type="GO" id="GO:0005634">
    <property type="term" value="C:nucleus"/>
    <property type="evidence" value="ECO:0007669"/>
    <property type="project" value="UniProtKB-SubCell"/>
</dbReference>
<dbReference type="Pfam" id="PF04762">
    <property type="entry name" value="Beta-prop_ELP1_1st"/>
    <property type="match status" value="1"/>
</dbReference>
<dbReference type="Pfam" id="PF23936">
    <property type="entry name" value="HB_ELP1"/>
    <property type="match status" value="1"/>
</dbReference>
<keyword evidence="6" id="KW-0539">Nucleus</keyword>
<evidence type="ECO:0000313" key="14">
    <source>
        <dbReference type="Proteomes" id="UP000620104"/>
    </source>
</evidence>
<comment type="function">
    <text evidence="6">Component of the elongator complex which is required for multiple tRNA modifications, including mcm5U (5-methoxycarbonylmethyl uridine), mcm5s2U (5-methoxycarbonylmethyl-2-thiouridine), and ncm5U (5-carbamoylmethyl uridine). The elongator complex catalyzes formation of carboxymethyluridine in the wobble base at position 34 in tRNAs.</text>
</comment>
<feature type="domain" description="ELP1 N-terminal second beta-propeller" evidence="9">
    <location>
        <begin position="423"/>
        <end position="684"/>
    </location>
</feature>
<dbReference type="Pfam" id="PF23925">
    <property type="entry name" value="A-sol_ELP1"/>
    <property type="match status" value="1"/>
</dbReference>
<dbReference type="UniPathway" id="UPA00988"/>
<dbReference type="InterPro" id="IPR056164">
    <property type="entry name" value="Beta-prop_ELP1_1st"/>
</dbReference>
<feature type="domain" description="ELP1 TPR" evidence="10">
    <location>
        <begin position="908"/>
        <end position="1071"/>
    </location>
</feature>
<evidence type="ECO:0000256" key="7">
    <source>
        <dbReference type="SAM" id="MobiDB-lite"/>
    </source>
</evidence>
<accession>A0A8H3TUM0</accession>
<dbReference type="InterPro" id="IPR056167">
    <property type="entry name" value="A-sol_ELP1"/>
</dbReference>
<keyword evidence="3 6" id="KW-0963">Cytoplasm</keyword>
<dbReference type="PANTHER" id="PTHR12747">
    <property type="entry name" value="ELONGATOR COMPLEX PROTEIN 1"/>
    <property type="match status" value="1"/>
</dbReference>
<dbReference type="OrthoDB" id="40048at2759"/>
<dbReference type="InterPro" id="IPR015943">
    <property type="entry name" value="WD40/YVTN_repeat-like_dom_sf"/>
</dbReference>
<feature type="region of interest" description="Disordered" evidence="7">
    <location>
        <begin position="1165"/>
        <end position="1184"/>
    </location>
</feature>
<feature type="domain" description="ELP1 three-helical bundle" evidence="12">
    <location>
        <begin position="1080"/>
        <end position="1245"/>
    </location>
</feature>
<dbReference type="GO" id="GO:0033588">
    <property type="term" value="C:elongator holoenzyme complex"/>
    <property type="evidence" value="ECO:0007669"/>
    <property type="project" value="InterPro"/>
</dbReference>
<dbReference type="InterPro" id="IPR056166">
    <property type="entry name" value="TPR_ELP1"/>
</dbReference>
<dbReference type="InterPro" id="IPR056165">
    <property type="entry name" value="Beta-prop_ELP1_2nd"/>
</dbReference>
<evidence type="ECO:0000256" key="6">
    <source>
        <dbReference type="PIRNR" id="PIRNR017233"/>
    </source>
</evidence>
<dbReference type="Gene3D" id="2.130.10.10">
    <property type="entry name" value="YVTN repeat-like/Quinoprotein amine dehydrogenase"/>
    <property type="match status" value="1"/>
</dbReference>
<dbReference type="Pfam" id="PF23878">
    <property type="entry name" value="TPR_ELP1"/>
    <property type="match status" value="1"/>
</dbReference>
<comment type="similarity">
    <text evidence="2 6">Belongs to the ELP1/IKA1 family.</text>
</comment>
<dbReference type="GO" id="GO:0005829">
    <property type="term" value="C:cytosol"/>
    <property type="evidence" value="ECO:0007669"/>
    <property type="project" value="TreeGrafter"/>
</dbReference>
<evidence type="ECO:0000259" key="11">
    <source>
        <dbReference type="Pfam" id="PF23925"/>
    </source>
</evidence>
<comment type="caution">
    <text evidence="13">The sequence shown here is derived from an EMBL/GenBank/DDBJ whole genome shotgun (WGS) entry which is preliminary data.</text>
</comment>
<evidence type="ECO:0000259" key="10">
    <source>
        <dbReference type="Pfam" id="PF23878"/>
    </source>
</evidence>
<name>A0A8H3TUM0_9TREE</name>
<dbReference type="GO" id="GO:0002926">
    <property type="term" value="P:tRNA wobble base 5-methoxycarbonylmethyl-2-thiouridinylation"/>
    <property type="evidence" value="ECO:0007669"/>
    <property type="project" value="TreeGrafter"/>
</dbReference>
<proteinExistence type="inferred from homology"/>
<evidence type="ECO:0000256" key="2">
    <source>
        <dbReference type="ARBA" id="ARBA00006086"/>
    </source>
</evidence>
<feature type="domain" description="ELP1 alpha-solenoid" evidence="11">
    <location>
        <begin position="708"/>
        <end position="901"/>
    </location>
</feature>
<keyword evidence="14" id="KW-1185">Reference proteome</keyword>
<dbReference type="PIRSF" id="PIRSF017233">
    <property type="entry name" value="IKAP"/>
    <property type="match status" value="1"/>
</dbReference>
<comment type="pathway">
    <text evidence="1">tRNA modification; 5-methoxycarbonylmethyl-2-thiouridine-tRNA biosynthesis.</text>
</comment>
<reference evidence="13" key="1">
    <citation type="submission" date="2020-07" db="EMBL/GenBank/DDBJ databases">
        <title>Draft Genome Sequence of a Deep-Sea Yeast, Naganishia (Cryptococcus) liquefaciens strain N6.</title>
        <authorList>
            <person name="Han Y.W."/>
            <person name="Kajitani R."/>
            <person name="Morimoto H."/>
            <person name="Parhat M."/>
            <person name="Tsubouchi H."/>
            <person name="Bakenova O."/>
            <person name="Ogata M."/>
            <person name="Argunhan B."/>
            <person name="Aoki R."/>
            <person name="Kajiwara S."/>
            <person name="Itoh T."/>
            <person name="Iwasaki H."/>
        </authorList>
    </citation>
    <scope>NUCLEOTIDE SEQUENCE</scope>
    <source>
        <strain evidence="13">N6</strain>
    </source>
</reference>
<evidence type="ECO:0000313" key="13">
    <source>
        <dbReference type="EMBL" id="GHJ87530.1"/>
    </source>
</evidence>
<feature type="compositionally biased region" description="Basic residues" evidence="7">
    <location>
        <begin position="1174"/>
        <end position="1184"/>
    </location>
</feature>
<protein>
    <recommendedName>
        <fullName evidence="5 6">Elongator complex protein 1</fullName>
    </recommendedName>
</protein>
<evidence type="ECO:0000256" key="3">
    <source>
        <dbReference type="ARBA" id="ARBA00022490"/>
    </source>
</evidence>
<evidence type="ECO:0000256" key="5">
    <source>
        <dbReference type="ARBA" id="ARBA00029535"/>
    </source>
</evidence>
<comment type="subcellular location">
    <subcellularLocation>
        <location evidence="6">Cytoplasm</location>
    </subcellularLocation>
    <subcellularLocation>
        <location evidence="6">Nucleus</location>
    </subcellularLocation>
</comment>
<evidence type="ECO:0000256" key="1">
    <source>
        <dbReference type="ARBA" id="ARBA00005043"/>
    </source>
</evidence>
<gene>
    <name evidence="13" type="ORF">NliqN6_3932</name>
</gene>
<dbReference type="EMBL" id="BLZA01000023">
    <property type="protein sequence ID" value="GHJ87530.1"/>
    <property type="molecule type" value="Genomic_DNA"/>
</dbReference>
<keyword evidence="4" id="KW-0819">tRNA processing</keyword>
<evidence type="ECO:0000259" key="12">
    <source>
        <dbReference type="Pfam" id="PF23936"/>
    </source>
</evidence>
<dbReference type="Proteomes" id="UP000620104">
    <property type="component" value="Unassembled WGS sequence"/>
</dbReference>
<sequence>MRNLTSTYSRIHRVEGKGPLTSVAVDAETDAVYAAREGDGEVEILRADATGVELLTILSTQGEKPYTASIKFLPEDQSLAVILSSGDITVLSLGDGESKEEVVGCVEGGVRAAEWSPDDEQVVLVTGADEVMLMSRDFEVVYEAPLRTEEFGEDEMINVGWGSRKTQFHGSIGKAAQLAQPASLLPLAPSEDGTRPGITWRGDGAYFAVSSLDEYSASSSRPGGKRRQVRVYQRTPCALSATSELVHGLQGAPAGAVGGGLVAWRPAGNLLAAVKRYGYEGGAEGEGGSEARRDIVFFERNGLVHGGFRLREDERVRSGKQDASWDVASLAYSASSDVLAIHISRKDTDVVQLWTMNNYHYYLKSEFYPPSGSSLRFTCVKWHPEKENVIYLAGEGFVLQRTIEWETVASLLPLPNDTGSVFVVDGDQILITSFRAQNIPPPMSSYQVQLPEPPIHVAAFSTTDRIAVLLPHGRYQIWDLHTRISKPGSRGGGKVASPEIILEGHFPNVEQVAEYRQIVGDAQGQVHVLVTLLGGDDAVISQDGESFISENPVGRIAAGEEGVMSIDTEGIIRVRGQRLEELSSFCFDVKAASAQDPTESLLFARDATNTLYALQPAGEGAPYVVARDATSMTISSTYLIYTTTTHESKYAPLSILRRLIAGESVTEREKTWESRRVERGSRIVTVVPSAMSLVLQMPRGNLETVNPRPLVLEVVKRDVLAGNYRTAFLTCRRHRIDLNILYDLDYRAFGENTAKFVEQIPEVDYLNLFVSGLSNDDVIKVLYPALDHPERPASHEKINATCDALREQLERKGLVQYVDTILTTHVCKSPPDLEAGLRVLLQLKDTDPEVVENAIKYIIFLTNVNQLYDVALGMYDFKLVLMIAQYSQKDPKEYLPFLRELRALDKHYQRFRIDDYLERRAKALASLKEGGDERFDEAITYITKHDLYNEALKLWSEKPEQVKAIYDIYGDYLFDKRDYNDAALAYLLGGKPERAMSAYEKAHAWRELFALASKQKVHGAELEDICDRVSEYLSQHNRHLEAAQIVLDYQKNVEQAVHVLCRGSQFGEAFRLIALHDKEDLVESEVYPGLEDAHEQLIDVFDEMEGQLDKEMSRVGELVDKMGEDPESFFMIESEPAMENVDVMTEATTAVTGFTRYTVAQTAMTGTSRNTASSRRKARKKATGRKGTVDEFEYLLASMGRLVARVEDKTTEADGLLPYLLTTSPDHRELGTELKDKVDRFRAKMQKCLDEAWQRKDEVDAARRNSMGEEELDASREQWLREQRKMHGQPEGEQAGGIAGVKPVLAEWKTRCKFL</sequence>